<dbReference type="InterPro" id="IPR011040">
    <property type="entry name" value="Sialidase"/>
</dbReference>
<dbReference type="CDD" id="cd15482">
    <property type="entry name" value="Sialidase_non-viral"/>
    <property type="match status" value="1"/>
</dbReference>
<dbReference type="Gene3D" id="2.120.10.10">
    <property type="match status" value="1"/>
</dbReference>
<evidence type="ECO:0000313" key="3">
    <source>
        <dbReference type="Proteomes" id="UP000286288"/>
    </source>
</evidence>
<dbReference type="InterPro" id="IPR036278">
    <property type="entry name" value="Sialidase_sf"/>
</dbReference>
<dbReference type="Proteomes" id="UP000286288">
    <property type="component" value="Unassembled WGS sequence"/>
</dbReference>
<evidence type="ECO:0000259" key="1">
    <source>
        <dbReference type="Pfam" id="PF13088"/>
    </source>
</evidence>
<feature type="domain" description="Sialidase" evidence="1">
    <location>
        <begin position="51"/>
        <end position="349"/>
    </location>
</feature>
<proteinExistence type="predicted"/>
<dbReference type="AlphaFoldDB" id="A0A415EQD4"/>
<accession>A0A415EQD4</accession>
<gene>
    <name evidence="2" type="ORF">DW084_13505</name>
</gene>
<dbReference type="EMBL" id="QRMZ01000019">
    <property type="protein sequence ID" value="RHK05448.1"/>
    <property type="molecule type" value="Genomic_DNA"/>
</dbReference>
<dbReference type="Pfam" id="PF13088">
    <property type="entry name" value="BNR_2"/>
    <property type="match status" value="1"/>
</dbReference>
<comment type="caution">
    <text evidence="2">The sequence shown here is derived from an EMBL/GenBank/DDBJ whole genome shotgun (WGS) entry which is preliminary data.</text>
</comment>
<evidence type="ECO:0000313" key="2">
    <source>
        <dbReference type="EMBL" id="RHK05448.1"/>
    </source>
</evidence>
<protein>
    <submittedName>
        <fullName evidence="2">Exo-alpha-sialidase</fullName>
    </submittedName>
</protein>
<reference evidence="2 3" key="1">
    <citation type="submission" date="2018-08" db="EMBL/GenBank/DDBJ databases">
        <title>A genome reference for cultivated species of the human gut microbiota.</title>
        <authorList>
            <person name="Zou Y."/>
            <person name="Xue W."/>
            <person name="Luo G."/>
        </authorList>
    </citation>
    <scope>NUCLEOTIDE SEQUENCE [LARGE SCALE GENOMIC DNA]</scope>
    <source>
        <strain evidence="2 3">AF48-16</strain>
    </source>
</reference>
<dbReference type="PANTHER" id="PTHR43752:SF2">
    <property type="entry name" value="BNR_ASP-BOX REPEAT FAMILY PROTEIN"/>
    <property type="match status" value="1"/>
</dbReference>
<dbReference type="PANTHER" id="PTHR43752">
    <property type="entry name" value="BNR/ASP-BOX REPEAT FAMILY PROTEIN"/>
    <property type="match status" value="1"/>
</dbReference>
<sequence>MVIQLEQVRQSEPNGVMYRDAFLNIDFGLIPTGGNNTAHAPALIETADNGMLCAWFAGSFEGSGDISIVVSKLDPTIQKWSDPITVSKGIDRSEQNPSFFRAPDGKIWLIYTSQLSRQEGKDNMQFTSIIMVQKSADEGQTWGEPEVLFEKEGTFGRQGIQILSNGRWIYSTWLCEDSAEGLTNDPTEFQVSDDQGKTWRAVRMPDSSGRVHANVVEVEPGHLAAFMRSRFADFVYISESFDFGDSWCVPAATGLPNNNASVSAIKLASGEIALAYNLNSAPNATFGKVAWPGLRNPVAVSVSEDVGKTWPIGRIFEAAEGYIGTENKTNNSQYEYPTIYQDKEGLLHLVYAYRNRLCVKYIRFTPKDLFGEKREMMGVYNPTSGEGVEEASS</sequence>
<name>A0A415EQD4_ENTCA</name>
<dbReference type="SUPFAM" id="SSF50939">
    <property type="entry name" value="Sialidases"/>
    <property type="match status" value="1"/>
</dbReference>
<organism evidence="2 3">
    <name type="scientific">Enterococcus casseliflavus</name>
    <name type="common">Enterococcus flavescens</name>
    <dbReference type="NCBI Taxonomy" id="37734"/>
    <lineage>
        <taxon>Bacteria</taxon>
        <taxon>Bacillati</taxon>
        <taxon>Bacillota</taxon>
        <taxon>Bacilli</taxon>
        <taxon>Lactobacillales</taxon>
        <taxon>Enterococcaceae</taxon>
        <taxon>Enterococcus</taxon>
    </lineage>
</organism>